<keyword evidence="1" id="KW-0472">Membrane</keyword>
<sequence length="175" mass="19623">MVIATVFEGCLHILQRALRAFADFDLFYFIEIIIVGLMIKFIDYFSMEFFNRVVFGQATTLVQTVDAAAEPVVLSLTVQKTSENVDVVPPQGASPFVETPLERNDQNVIVPVVRSFTIWKICEALDLPATFVPKQNDTAVSLKQFKKSQPVPIVYSVTIFEMCKALELNAKLADQ</sequence>
<accession>A0A8X6U3L0</accession>
<evidence type="ECO:0000256" key="1">
    <source>
        <dbReference type="SAM" id="Phobius"/>
    </source>
</evidence>
<feature type="transmembrane region" description="Helical" evidence="1">
    <location>
        <begin position="26"/>
        <end position="45"/>
    </location>
</feature>
<keyword evidence="3" id="KW-1185">Reference proteome</keyword>
<reference evidence="2" key="1">
    <citation type="submission" date="2020-08" db="EMBL/GenBank/DDBJ databases">
        <title>Multicomponent nature underlies the extraordinary mechanical properties of spider dragline silk.</title>
        <authorList>
            <person name="Kono N."/>
            <person name="Nakamura H."/>
            <person name="Mori M."/>
            <person name="Yoshida Y."/>
            <person name="Ohtoshi R."/>
            <person name="Malay A.D."/>
            <person name="Moran D.A.P."/>
            <person name="Tomita M."/>
            <person name="Numata K."/>
            <person name="Arakawa K."/>
        </authorList>
    </citation>
    <scope>NUCLEOTIDE SEQUENCE</scope>
</reference>
<protein>
    <submittedName>
        <fullName evidence="2">Uncharacterized protein</fullName>
    </submittedName>
</protein>
<evidence type="ECO:0000313" key="3">
    <source>
        <dbReference type="Proteomes" id="UP000887013"/>
    </source>
</evidence>
<evidence type="ECO:0000313" key="2">
    <source>
        <dbReference type="EMBL" id="GFT71417.1"/>
    </source>
</evidence>
<gene>
    <name evidence="2" type="ORF">NPIL_479351</name>
</gene>
<comment type="caution">
    <text evidence="2">The sequence shown here is derived from an EMBL/GenBank/DDBJ whole genome shotgun (WGS) entry which is preliminary data.</text>
</comment>
<organism evidence="2 3">
    <name type="scientific">Nephila pilipes</name>
    <name type="common">Giant wood spider</name>
    <name type="synonym">Nephila maculata</name>
    <dbReference type="NCBI Taxonomy" id="299642"/>
    <lineage>
        <taxon>Eukaryota</taxon>
        <taxon>Metazoa</taxon>
        <taxon>Ecdysozoa</taxon>
        <taxon>Arthropoda</taxon>
        <taxon>Chelicerata</taxon>
        <taxon>Arachnida</taxon>
        <taxon>Araneae</taxon>
        <taxon>Araneomorphae</taxon>
        <taxon>Entelegynae</taxon>
        <taxon>Araneoidea</taxon>
        <taxon>Nephilidae</taxon>
        <taxon>Nephila</taxon>
    </lineage>
</organism>
<name>A0A8X6U3L0_NEPPI</name>
<keyword evidence="1" id="KW-0812">Transmembrane</keyword>
<dbReference type="Proteomes" id="UP000887013">
    <property type="component" value="Unassembled WGS sequence"/>
</dbReference>
<keyword evidence="1" id="KW-1133">Transmembrane helix</keyword>
<dbReference type="AlphaFoldDB" id="A0A8X6U3L0"/>
<dbReference type="EMBL" id="BMAW01021092">
    <property type="protein sequence ID" value="GFT71417.1"/>
    <property type="molecule type" value="Genomic_DNA"/>
</dbReference>
<proteinExistence type="predicted"/>